<dbReference type="AlphaFoldDB" id="A0A381QDF4"/>
<dbReference type="InterPro" id="IPR011659">
    <property type="entry name" value="WD40"/>
</dbReference>
<evidence type="ECO:0008006" key="3">
    <source>
        <dbReference type="Google" id="ProtNLM"/>
    </source>
</evidence>
<protein>
    <recommendedName>
        <fullName evidence="3">Biopolymer transporter Tol</fullName>
    </recommendedName>
</protein>
<dbReference type="SUPFAM" id="SSF69304">
    <property type="entry name" value="Tricorn protease N-terminal domain"/>
    <property type="match status" value="1"/>
</dbReference>
<organism evidence="2">
    <name type="scientific">marine metagenome</name>
    <dbReference type="NCBI Taxonomy" id="408172"/>
    <lineage>
        <taxon>unclassified sequences</taxon>
        <taxon>metagenomes</taxon>
        <taxon>ecological metagenomes</taxon>
    </lineage>
</organism>
<dbReference type="PANTHER" id="PTHR36842:SF1">
    <property type="entry name" value="PROTEIN TOLB"/>
    <property type="match status" value="1"/>
</dbReference>
<dbReference type="EMBL" id="UINC01001314">
    <property type="protein sequence ID" value="SUZ77355.1"/>
    <property type="molecule type" value="Genomic_DNA"/>
</dbReference>
<comment type="similarity">
    <text evidence="1">Belongs to the TolB family.</text>
</comment>
<dbReference type="Pfam" id="PF07676">
    <property type="entry name" value="PD40"/>
    <property type="match status" value="1"/>
</dbReference>
<dbReference type="InterPro" id="IPR011042">
    <property type="entry name" value="6-blade_b-propeller_TolB-like"/>
</dbReference>
<sequence>LKKIYIYIILAHIIYAQGYYNHPEINWRTFETDNFQIHFYESTEGTAREGAFVAEKIYPFIINLYEYKPEHKTDIIFLDTDDISNGAAYYYDNKIIIWASPMDFELRGSHRWLQNVITHEFAHIVSMQKSMKAGLRFPGAYVQWLGYEEEKRKDVLYGYPNRLVSFAIPGTVVPPWLAEGTAQFMYDDADWDNWDTHRDMILRDRTINNNLLSFTEMNTFGKSGIGNESTYNSGYKLCRFIALSYGSEKLREILINLSSPLQFSVNNAIKKSIGITGDELYEEYKKSLSEGYNLLTKNIKLHISRPNIIVDKGTANLHPSWSPNGNQIAYISNADNDFFSQTDLFIYDMDKNKGESVQKNVVSTPSWNSNGTVIYYSKRAKYPNRYGSKYYDIYEYNINDKEENRLTVDSRGFSPCFIPSDSSLAYLATYDGGQNIYLIDLKSRKTQKITNFSDRRIISNLSFDDENNRLMFDMTRNHFRDIAYLSLEDSVIGYLFENKEWDERDVDISSGKIIYSDDRSGVFNLYMIDEETMKGGYITNVMGGAFMPDMNQFGQVVYSHYENGSYKIAIIDTVNYFDQLQVGYNSDYWQRNIDLTAPMNDQILTADKIYHDDFTNMFISPKVMFDYNTLKLGWYFYSNEIIDRLNIFGGASVNASKDLDLFYIFEFKRFFPTVFAEVYYLTRNLQEKNKYSVYSLDDRLRFRLTQFDFGLRFPLFGLGKLELFSSWQQYRAFIKEKVLDISGLEAGLAYDYY</sequence>
<proteinExistence type="inferred from homology"/>
<gene>
    <name evidence="2" type="ORF">METZ01_LOCUS30209</name>
</gene>
<name>A0A381QDF4_9ZZZZ</name>
<evidence type="ECO:0000256" key="1">
    <source>
        <dbReference type="ARBA" id="ARBA00009820"/>
    </source>
</evidence>
<dbReference type="PANTHER" id="PTHR36842">
    <property type="entry name" value="PROTEIN TOLB HOMOLOG"/>
    <property type="match status" value="1"/>
</dbReference>
<dbReference type="Gene3D" id="2.120.10.30">
    <property type="entry name" value="TolB, C-terminal domain"/>
    <property type="match status" value="1"/>
</dbReference>
<feature type="non-terminal residue" evidence="2">
    <location>
        <position position="753"/>
    </location>
</feature>
<accession>A0A381QDF4</accession>
<reference evidence="2" key="1">
    <citation type="submission" date="2018-05" db="EMBL/GenBank/DDBJ databases">
        <authorList>
            <person name="Lanie J.A."/>
            <person name="Ng W.-L."/>
            <person name="Kazmierczak K.M."/>
            <person name="Andrzejewski T.M."/>
            <person name="Davidsen T.M."/>
            <person name="Wayne K.J."/>
            <person name="Tettelin H."/>
            <person name="Glass J.I."/>
            <person name="Rusch D."/>
            <person name="Podicherti R."/>
            <person name="Tsui H.-C.T."/>
            <person name="Winkler M.E."/>
        </authorList>
    </citation>
    <scope>NUCLEOTIDE SEQUENCE</scope>
</reference>
<feature type="non-terminal residue" evidence="2">
    <location>
        <position position="1"/>
    </location>
</feature>
<evidence type="ECO:0000313" key="2">
    <source>
        <dbReference type="EMBL" id="SUZ77355.1"/>
    </source>
</evidence>